<evidence type="ECO:0000313" key="3">
    <source>
        <dbReference type="Proteomes" id="UP000070255"/>
    </source>
</evidence>
<feature type="region of interest" description="Disordered" evidence="1">
    <location>
        <begin position="1"/>
        <end position="22"/>
    </location>
</feature>
<dbReference type="Proteomes" id="UP000070255">
    <property type="component" value="Unassembled WGS sequence"/>
</dbReference>
<organism evidence="2 3">
    <name type="scientific">Burkholderia savannae</name>
    <dbReference type="NCBI Taxonomy" id="1637837"/>
    <lineage>
        <taxon>Bacteria</taxon>
        <taxon>Pseudomonadati</taxon>
        <taxon>Pseudomonadota</taxon>
        <taxon>Betaproteobacteria</taxon>
        <taxon>Burkholderiales</taxon>
        <taxon>Burkholderiaceae</taxon>
        <taxon>Burkholderia</taxon>
        <taxon>pseudomallei group</taxon>
    </lineage>
</organism>
<evidence type="ECO:0000256" key="1">
    <source>
        <dbReference type="SAM" id="MobiDB-lite"/>
    </source>
</evidence>
<protein>
    <submittedName>
        <fullName evidence="2">Uncharacterized protein</fullName>
    </submittedName>
</protein>
<proteinExistence type="predicted"/>
<feature type="compositionally biased region" description="Basic and acidic residues" evidence="1">
    <location>
        <begin position="1"/>
        <end position="13"/>
    </location>
</feature>
<comment type="caution">
    <text evidence="2">The sequence shown here is derived from an EMBL/GenBank/DDBJ whole genome shotgun (WGS) entry which is preliminary data.</text>
</comment>
<evidence type="ECO:0000313" key="2">
    <source>
        <dbReference type="EMBL" id="KWZ38899.1"/>
    </source>
</evidence>
<reference evidence="2 3" key="1">
    <citation type="submission" date="2015-11" db="EMBL/GenBank/DDBJ databases">
        <authorList>
            <person name="Sahl J."/>
            <person name="Wagner D."/>
            <person name="Keim P."/>
        </authorList>
    </citation>
    <scope>NUCLEOTIDE SEQUENCE [LARGE SCALE GENOMIC DNA]</scope>
    <source>
        <strain evidence="2 3">BDU18</strain>
    </source>
</reference>
<gene>
    <name evidence="2" type="ORF">WS72_29370</name>
</gene>
<sequence length="71" mass="8139">MRPFPDERAERTERRRRASCVRPADRAHAMGIAARMPADACDATTSRERAIPSRRTPRYIARRDLLCEIAS</sequence>
<name>A0ABR5T9V0_9BURK</name>
<keyword evidence="3" id="KW-1185">Reference proteome</keyword>
<dbReference type="EMBL" id="LNJQ01000004">
    <property type="protein sequence ID" value="KWZ38899.1"/>
    <property type="molecule type" value="Genomic_DNA"/>
</dbReference>
<accession>A0ABR5T9V0</accession>